<keyword evidence="3" id="KW-1185">Reference proteome</keyword>
<keyword evidence="1" id="KW-0175">Coiled coil</keyword>
<protein>
    <submittedName>
        <fullName evidence="2">Uncharacterized protein</fullName>
    </submittedName>
</protein>
<reference evidence="2 3" key="1">
    <citation type="submission" date="2022-02" db="EMBL/GenBank/DDBJ databases">
        <title>Characterization of Aeromonas phage yong1 and its protective effects against Aeromonas hydrophila in brocade carp (Cyprinus aka Koi).</title>
        <authorList>
            <person name="Pan L."/>
            <person name="Li D."/>
            <person name="Lin W."/>
            <person name="Liu W."/>
            <person name="Qu C."/>
            <person name="Qian M."/>
            <person name="Cai R."/>
            <person name="Wang F."/>
            <person name="Zhou Q."/>
            <person name="Tong Y."/>
        </authorList>
    </citation>
    <scope>NUCLEOTIDE SEQUENCE [LARGE SCALE GENOMIC DNA]</scope>
</reference>
<feature type="coiled-coil region" evidence="1">
    <location>
        <begin position="29"/>
        <end position="63"/>
    </location>
</feature>
<accession>A0A9X9E7T2</accession>
<proteinExistence type="predicted"/>
<dbReference type="Proteomes" id="UP001164315">
    <property type="component" value="Segment"/>
</dbReference>
<name>A0A9X9E7T2_9CAUD</name>
<evidence type="ECO:0000256" key="1">
    <source>
        <dbReference type="SAM" id="Coils"/>
    </source>
</evidence>
<evidence type="ECO:0000313" key="2">
    <source>
        <dbReference type="EMBL" id="UPI11691.1"/>
    </source>
</evidence>
<dbReference type="EMBL" id="OM654404">
    <property type="protein sequence ID" value="UPI11691.1"/>
    <property type="molecule type" value="Genomic_DNA"/>
</dbReference>
<sequence>MSVKALAKKVLVRLVSYERAKADVKVKHSNCLFTEAMKLNAKAEELRKEGNALRAAAQELRGSAHTIELLTKHLD</sequence>
<evidence type="ECO:0000313" key="3">
    <source>
        <dbReference type="Proteomes" id="UP001164315"/>
    </source>
</evidence>
<organism evidence="2 3">
    <name type="scientific">Aeromonas phage yong1</name>
    <dbReference type="NCBI Taxonomy" id="2924882"/>
    <lineage>
        <taxon>Viruses</taxon>
        <taxon>Duplodnaviria</taxon>
        <taxon>Heunggongvirae</taxon>
        <taxon>Uroviricota</taxon>
        <taxon>Caudoviricetes</taxon>
        <taxon>Autographivirales</taxon>
        <taxon>Autonotataviridae</taxon>
        <taxon>Melnykvirinae</taxon>
        <taxon>Ahphunavirus</taxon>
        <taxon>Ahphunavirus yong1</taxon>
    </lineage>
</organism>